<comment type="caution">
    <text evidence="2">The sequence shown here is derived from an EMBL/GenBank/DDBJ whole genome shotgun (WGS) entry which is preliminary data.</text>
</comment>
<organism evidence="2 3">
    <name type="scientific">Parahaliea aestuarii</name>
    <dbReference type="NCBI Taxonomy" id="1852021"/>
    <lineage>
        <taxon>Bacteria</taxon>
        <taxon>Pseudomonadati</taxon>
        <taxon>Pseudomonadota</taxon>
        <taxon>Gammaproteobacteria</taxon>
        <taxon>Cellvibrionales</taxon>
        <taxon>Halieaceae</taxon>
        <taxon>Parahaliea</taxon>
    </lineage>
</organism>
<keyword evidence="3" id="KW-1185">Reference proteome</keyword>
<dbReference type="EMBL" id="VRYZ01000003">
    <property type="protein sequence ID" value="TXS92309.1"/>
    <property type="molecule type" value="Genomic_DNA"/>
</dbReference>
<feature type="signal peptide" evidence="1">
    <location>
        <begin position="1"/>
        <end position="20"/>
    </location>
</feature>
<evidence type="ECO:0000256" key="1">
    <source>
        <dbReference type="SAM" id="SignalP"/>
    </source>
</evidence>
<evidence type="ECO:0000313" key="2">
    <source>
        <dbReference type="EMBL" id="TXS92309.1"/>
    </source>
</evidence>
<accession>A0A5C8ZWS2</accession>
<gene>
    <name evidence="2" type="ORF">FVW59_07740</name>
</gene>
<dbReference type="AlphaFoldDB" id="A0A5C8ZWS2"/>
<protein>
    <recommendedName>
        <fullName evidence="4">DUF4148 domain-containing protein</fullName>
    </recommendedName>
</protein>
<evidence type="ECO:0000313" key="3">
    <source>
        <dbReference type="Proteomes" id="UP000321933"/>
    </source>
</evidence>
<reference evidence="2 3" key="1">
    <citation type="submission" date="2019-08" db="EMBL/GenBank/DDBJ databases">
        <title>Parahaliea maris sp. nov., isolated from the surface seawater.</title>
        <authorList>
            <person name="Liu Y."/>
        </authorList>
    </citation>
    <scope>NUCLEOTIDE SEQUENCE [LARGE SCALE GENOMIC DNA]</scope>
    <source>
        <strain evidence="2 3">S2-26</strain>
    </source>
</reference>
<dbReference type="Proteomes" id="UP000321933">
    <property type="component" value="Unassembled WGS sequence"/>
</dbReference>
<dbReference type="RefSeq" id="WP_148063686.1">
    <property type="nucleotide sequence ID" value="NZ_VRYZ01000003.1"/>
</dbReference>
<keyword evidence="1" id="KW-0732">Signal</keyword>
<proteinExistence type="predicted"/>
<dbReference type="OrthoDB" id="9892259at2"/>
<evidence type="ECO:0008006" key="4">
    <source>
        <dbReference type="Google" id="ProtNLM"/>
    </source>
</evidence>
<sequence length="92" mass="9785">MKVRSVLALLVFAVAPIANAQSVDQVLVRAAQAAKVEMAEEAAQEAPAGDQDIAKLETKVELVAADLDQVLDQRFDRGGDIPRPSEAMLVSN</sequence>
<name>A0A5C8ZWS2_9GAMM</name>
<feature type="chain" id="PRO_5023037822" description="DUF4148 domain-containing protein" evidence="1">
    <location>
        <begin position="21"/>
        <end position="92"/>
    </location>
</feature>